<proteinExistence type="predicted"/>
<dbReference type="AlphaFoldDB" id="A0A840C042"/>
<name>A0A840C042_9HYPH</name>
<evidence type="ECO:0000313" key="1">
    <source>
        <dbReference type="EMBL" id="MBB4017332.1"/>
    </source>
</evidence>
<comment type="caution">
    <text evidence="1">The sequence shown here is derived from an EMBL/GenBank/DDBJ whole genome shotgun (WGS) entry which is preliminary data.</text>
</comment>
<reference evidence="1 2" key="1">
    <citation type="submission" date="2020-08" db="EMBL/GenBank/DDBJ databases">
        <title>Genomic Encyclopedia of Type Strains, Phase IV (KMG-IV): sequencing the most valuable type-strain genomes for metagenomic binning, comparative biology and taxonomic classification.</title>
        <authorList>
            <person name="Goeker M."/>
        </authorList>
    </citation>
    <scope>NUCLEOTIDE SEQUENCE [LARGE SCALE GENOMIC DNA]</scope>
    <source>
        <strain evidence="1 2">DSM 103737</strain>
    </source>
</reference>
<keyword evidence="2" id="KW-1185">Reference proteome</keyword>
<dbReference type="Proteomes" id="UP000577362">
    <property type="component" value="Unassembled WGS sequence"/>
</dbReference>
<accession>A0A840C042</accession>
<organism evidence="1 2">
    <name type="scientific">Chelatococcus caeni</name>
    <dbReference type="NCBI Taxonomy" id="1348468"/>
    <lineage>
        <taxon>Bacteria</taxon>
        <taxon>Pseudomonadati</taxon>
        <taxon>Pseudomonadota</taxon>
        <taxon>Alphaproteobacteria</taxon>
        <taxon>Hyphomicrobiales</taxon>
        <taxon>Chelatococcaceae</taxon>
        <taxon>Chelatococcus</taxon>
    </lineage>
</organism>
<evidence type="ECO:0000313" key="2">
    <source>
        <dbReference type="Proteomes" id="UP000577362"/>
    </source>
</evidence>
<protein>
    <submittedName>
        <fullName evidence="1">Uncharacterized protein</fullName>
    </submittedName>
</protein>
<gene>
    <name evidence="1" type="ORF">GGR16_002361</name>
</gene>
<sequence length="141" mass="15543">MSDIKTIPDFSPPICTSDHCRHYSFDLDGFLSGTGPRCARGIDISGPGEASPCLPAGSQFRARIDCPLREDYTDEERAAWRAWVNESLERVRIVMPAIPKGQGGVIDCPACKVGRVHWSRSPRNGHLHAQCTTPNCFSVMQ</sequence>
<dbReference type="RefSeq" id="WP_183316690.1">
    <property type="nucleotide sequence ID" value="NZ_JACIEN010000002.1"/>
</dbReference>
<dbReference type="EMBL" id="JACIEN010000002">
    <property type="protein sequence ID" value="MBB4017332.1"/>
    <property type="molecule type" value="Genomic_DNA"/>
</dbReference>